<protein>
    <recommendedName>
        <fullName evidence="4">DUF1405 domain-containing protein</fullName>
    </recommendedName>
</protein>
<evidence type="ECO:0000313" key="3">
    <source>
        <dbReference type="Proteomes" id="UP000008136"/>
    </source>
</evidence>
<gene>
    <name evidence="2" type="ordered locus">Arcve_0200</name>
</gene>
<dbReference type="KEGG" id="ave:Arcve_0200"/>
<dbReference type="PANTHER" id="PTHR40042">
    <property type="entry name" value="HYPOTHETICAL MEMBRANE SPANNING PROTEIN"/>
    <property type="match status" value="1"/>
</dbReference>
<reference evidence="2 3" key="1">
    <citation type="submission" date="2011-03" db="EMBL/GenBank/DDBJ databases">
        <title>The complete genome of Archaeoglobus veneficus SNP6.</title>
        <authorList>
            <consortium name="US DOE Joint Genome Institute (JGI-PGF)"/>
            <person name="Lucas S."/>
            <person name="Copeland A."/>
            <person name="Lapidus A."/>
            <person name="Bruce D."/>
            <person name="Goodwin L."/>
            <person name="Pitluck S."/>
            <person name="Kyrpides N."/>
            <person name="Mavromatis K."/>
            <person name="Pagani I."/>
            <person name="Ivanova N."/>
            <person name="Mikhailova N."/>
            <person name="Lu M."/>
            <person name="Detter J.C."/>
            <person name="Tapia R."/>
            <person name="Han C."/>
            <person name="Land M."/>
            <person name="Hauser L."/>
            <person name="Markowitz V."/>
            <person name="Cheng J.-F."/>
            <person name="Hugenholtz P."/>
            <person name="Woyke T."/>
            <person name="Wu D."/>
            <person name="Spring S."/>
            <person name="Brambilla E."/>
            <person name="Klenk H.-P."/>
            <person name="Eisen J.A."/>
        </authorList>
    </citation>
    <scope>NUCLEOTIDE SEQUENCE [LARGE SCALE GENOMIC DNA]</scope>
    <source>
        <strain>SNP6</strain>
    </source>
</reference>
<dbReference type="STRING" id="693661.Arcve_0200"/>
<dbReference type="PANTHER" id="PTHR40042:SF1">
    <property type="entry name" value="DUF1405 DOMAIN-CONTAINING PROTEIN"/>
    <property type="match status" value="1"/>
</dbReference>
<feature type="transmembrane region" description="Helical" evidence="1">
    <location>
        <begin position="136"/>
        <end position="157"/>
    </location>
</feature>
<feature type="transmembrane region" description="Helical" evidence="1">
    <location>
        <begin position="103"/>
        <end position="124"/>
    </location>
</feature>
<keyword evidence="1" id="KW-0472">Membrane</keyword>
<proteinExistence type="predicted"/>
<organism evidence="2 3">
    <name type="scientific">Archaeoglobus veneficus (strain DSM 11195 / SNP6)</name>
    <dbReference type="NCBI Taxonomy" id="693661"/>
    <lineage>
        <taxon>Archaea</taxon>
        <taxon>Methanobacteriati</taxon>
        <taxon>Methanobacteriota</taxon>
        <taxon>Archaeoglobi</taxon>
        <taxon>Archaeoglobales</taxon>
        <taxon>Archaeoglobaceae</taxon>
        <taxon>Archaeoglobus</taxon>
    </lineage>
</organism>
<dbReference type="InterPro" id="IPR009845">
    <property type="entry name" value="DUF1405"/>
</dbReference>
<feature type="transmembrane region" description="Helical" evidence="1">
    <location>
        <begin position="12"/>
        <end position="29"/>
    </location>
</feature>
<dbReference type="eggNOG" id="arCOG02940">
    <property type="taxonomic scope" value="Archaea"/>
</dbReference>
<keyword evidence="3" id="KW-1185">Reference proteome</keyword>
<name>F2KNL0_ARCVS</name>
<evidence type="ECO:0008006" key="4">
    <source>
        <dbReference type="Google" id="ProtNLM"/>
    </source>
</evidence>
<feature type="transmembrane region" description="Helical" evidence="1">
    <location>
        <begin position="163"/>
        <end position="183"/>
    </location>
</feature>
<sequence length="191" mass="21674">MFAECRMKRLVYFALLANAAGTVYGWYYYHLQLAENPVYTWPVITDSPNSTLLFTVALFLILKGRKSDFLSFAASASLIKYGLWTCFVLLFHSDYFFSPYSRLLYTGIFITHFLMAVEAIPLACTITERKPYFAAVLAWLLFNDFCDYCLGLHPYIPLDGIEVVAAVTLLLSFFSFATAWLAAGYGSKKCE</sequence>
<keyword evidence="1" id="KW-0812">Transmembrane</keyword>
<dbReference type="EMBL" id="CP002588">
    <property type="protein sequence ID" value="AEA46238.1"/>
    <property type="molecule type" value="Genomic_DNA"/>
</dbReference>
<evidence type="ECO:0000256" key="1">
    <source>
        <dbReference type="SAM" id="Phobius"/>
    </source>
</evidence>
<evidence type="ECO:0000313" key="2">
    <source>
        <dbReference type="EMBL" id="AEA46238.1"/>
    </source>
</evidence>
<dbReference type="Proteomes" id="UP000008136">
    <property type="component" value="Chromosome"/>
</dbReference>
<dbReference type="HOGENOM" id="CLU_103291_1_0_2"/>
<dbReference type="AlphaFoldDB" id="F2KNL0"/>
<dbReference type="Pfam" id="PF07187">
    <property type="entry name" value="DUF1405"/>
    <property type="match status" value="1"/>
</dbReference>
<feature type="transmembrane region" description="Helical" evidence="1">
    <location>
        <begin position="41"/>
        <end position="62"/>
    </location>
</feature>
<keyword evidence="1" id="KW-1133">Transmembrane helix</keyword>
<feature type="transmembrane region" description="Helical" evidence="1">
    <location>
        <begin position="69"/>
        <end position="91"/>
    </location>
</feature>
<accession>F2KNL0</accession>